<accession>A3XPR2</accession>
<name>A3XPR2_LEEBM</name>
<keyword evidence="2" id="KW-1185">Reference proteome</keyword>
<evidence type="ECO:0000313" key="1">
    <source>
        <dbReference type="EMBL" id="EAQ48462.1"/>
    </source>
</evidence>
<dbReference type="Proteomes" id="UP000001601">
    <property type="component" value="Unassembled WGS sequence"/>
</dbReference>
<reference evidence="1 2" key="1">
    <citation type="journal article" date="2007" name="Nature">
        <title>Light stimulates growth of proteorhodopsin-containing marine Flavobacteria.</title>
        <authorList>
            <person name="Gomez-Consarnau L."/>
            <person name="Gonzalez J.M."/>
            <person name="Coll-Llado M."/>
            <person name="Gourdon P."/>
            <person name="Pascher T."/>
            <person name="Neutze R."/>
            <person name="Pedros-Alio C."/>
            <person name="Pinhassi J."/>
        </authorList>
    </citation>
    <scope>NUCLEOTIDE SEQUENCE [LARGE SCALE GENOMIC DNA]</scope>
    <source>
        <strain evidence="1 2">MED217</strain>
    </source>
</reference>
<dbReference type="RefSeq" id="WP_009780991.1">
    <property type="nucleotide sequence ID" value="NZ_CH672395.1"/>
</dbReference>
<proteinExistence type="predicted"/>
<sequence length="90" mass="10383">MKTSPKNHFSRSLNQILKRYRLSETELQQLDAVDTDRIVSLAYTDYGGFDAQTGMYYAEERPVNYKLKLDYVKDEAGKVETLIMLPVTIS</sequence>
<comment type="caution">
    <text evidence="1">The sequence shown here is derived from an EMBL/GenBank/DDBJ whole genome shotgun (WGS) entry which is preliminary data.</text>
</comment>
<dbReference type="AlphaFoldDB" id="A3XPR2"/>
<organism evidence="1 2">
    <name type="scientific">Leeuwenhoekiella blandensis (strain CECT 7118 / CCUG 51940 / KCTC 22103 / MED217)</name>
    <name type="common">Flavobacterium sp. (strain MED217)</name>
    <dbReference type="NCBI Taxonomy" id="398720"/>
    <lineage>
        <taxon>Bacteria</taxon>
        <taxon>Pseudomonadati</taxon>
        <taxon>Bacteroidota</taxon>
        <taxon>Flavobacteriia</taxon>
        <taxon>Flavobacteriales</taxon>
        <taxon>Flavobacteriaceae</taxon>
        <taxon>Leeuwenhoekiella</taxon>
    </lineage>
</organism>
<gene>
    <name evidence="1" type="ORF">MED217_13184</name>
</gene>
<dbReference type="HOGENOM" id="CLU_2437186_0_0_10"/>
<dbReference type="OrthoDB" id="1445683at2"/>
<evidence type="ECO:0000313" key="2">
    <source>
        <dbReference type="Proteomes" id="UP000001601"/>
    </source>
</evidence>
<protein>
    <submittedName>
        <fullName evidence="1">Uncharacterized protein</fullName>
    </submittedName>
</protein>
<dbReference type="EMBL" id="AANC01000008">
    <property type="protein sequence ID" value="EAQ48462.1"/>
    <property type="molecule type" value="Genomic_DNA"/>
</dbReference>
<dbReference type="eggNOG" id="ENOG5030QBK">
    <property type="taxonomic scope" value="Bacteria"/>
</dbReference>